<evidence type="ECO:0008006" key="3">
    <source>
        <dbReference type="Google" id="ProtNLM"/>
    </source>
</evidence>
<reference evidence="1 2" key="1">
    <citation type="submission" date="2023-07" db="EMBL/GenBank/DDBJ databases">
        <title>Sorghum-associated microbial communities from plants grown in Nebraska, USA.</title>
        <authorList>
            <person name="Schachtman D."/>
        </authorList>
    </citation>
    <scope>NUCLEOTIDE SEQUENCE [LARGE SCALE GENOMIC DNA]</scope>
    <source>
        <strain evidence="1 2">CC60</strain>
    </source>
</reference>
<dbReference type="Gene3D" id="3.10.450.50">
    <property type="match status" value="1"/>
</dbReference>
<accession>A0ABT9SVR2</accession>
<keyword evidence="2" id="KW-1185">Reference proteome</keyword>
<gene>
    <name evidence="1" type="ORF">J2T07_001265</name>
</gene>
<comment type="caution">
    <text evidence="1">The sequence shown here is derived from an EMBL/GenBank/DDBJ whole genome shotgun (WGS) entry which is preliminary data.</text>
</comment>
<proteinExistence type="predicted"/>
<name>A0ABT9SVR2_9GAMM</name>
<dbReference type="RefSeq" id="WP_306848314.1">
    <property type="nucleotide sequence ID" value="NZ_JAUSSK010000002.1"/>
</dbReference>
<sequence>MITDYFLLLKIGDEWKIANKVSYFGRKEAGRAG</sequence>
<evidence type="ECO:0000313" key="1">
    <source>
        <dbReference type="EMBL" id="MDQ0009088.1"/>
    </source>
</evidence>
<protein>
    <recommendedName>
        <fullName evidence="3">Lumazine-binding protein</fullName>
    </recommendedName>
</protein>
<dbReference type="Proteomes" id="UP001237737">
    <property type="component" value="Unassembled WGS sequence"/>
</dbReference>
<dbReference type="EMBL" id="JAUSSK010000002">
    <property type="protein sequence ID" value="MDQ0009088.1"/>
    <property type="molecule type" value="Genomic_DNA"/>
</dbReference>
<organism evidence="1 2">
    <name type="scientific">Luteibacter jiangsuensis</name>
    <dbReference type="NCBI Taxonomy" id="637577"/>
    <lineage>
        <taxon>Bacteria</taxon>
        <taxon>Pseudomonadati</taxon>
        <taxon>Pseudomonadota</taxon>
        <taxon>Gammaproteobacteria</taxon>
        <taxon>Lysobacterales</taxon>
        <taxon>Rhodanobacteraceae</taxon>
        <taxon>Luteibacter</taxon>
    </lineage>
</organism>
<evidence type="ECO:0000313" key="2">
    <source>
        <dbReference type="Proteomes" id="UP001237737"/>
    </source>
</evidence>